<evidence type="ECO:0008006" key="3">
    <source>
        <dbReference type="Google" id="ProtNLM"/>
    </source>
</evidence>
<dbReference type="InterPro" id="IPR017853">
    <property type="entry name" value="GH"/>
</dbReference>
<dbReference type="EMBL" id="FOAP01000001">
    <property type="protein sequence ID" value="SEK30701.1"/>
    <property type="molecule type" value="Genomic_DNA"/>
</dbReference>
<accession>A0A1H7FXR6</accession>
<dbReference type="RefSeq" id="WP_245768344.1">
    <property type="nucleotide sequence ID" value="NZ_FOAP01000001.1"/>
</dbReference>
<organism evidence="1 2">
    <name type="scientific">Stigmatella aurantiaca</name>
    <dbReference type="NCBI Taxonomy" id="41"/>
    <lineage>
        <taxon>Bacteria</taxon>
        <taxon>Pseudomonadati</taxon>
        <taxon>Myxococcota</taxon>
        <taxon>Myxococcia</taxon>
        <taxon>Myxococcales</taxon>
        <taxon>Cystobacterineae</taxon>
        <taxon>Archangiaceae</taxon>
        <taxon>Stigmatella</taxon>
    </lineage>
</organism>
<reference evidence="2" key="1">
    <citation type="submission" date="2016-10" db="EMBL/GenBank/DDBJ databases">
        <authorList>
            <person name="Varghese N."/>
            <person name="Submissions S."/>
        </authorList>
    </citation>
    <scope>NUCLEOTIDE SEQUENCE [LARGE SCALE GENOMIC DNA]</scope>
    <source>
        <strain evidence="2">DSM 17044</strain>
    </source>
</reference>
<dbReference type="PROSITE" id="PS51257">
    <property type="entry name" value="PROKAR_LIPOPROTEIN"/>
    <property type="match status" value="1"/>
</dbReference>
<name>A0A1H7FXR6_STIAU</name>
<proteinExistence type="predicted"/>
<gene>
    <name evidence="1" type="ORF">SAMN05444354_101242</name>
</gene>
<evidence type="ECO:0000313" key="2">
    <source>
        <dbReference type="Proteomes" id="UP000182719"/>
    </source>
</evidence>
<dbReference type="SUPFAM" id="SSF51445">
    <property type="entry name" value="(Trans)glycosidases"/>
    <property type="match status" value="1"/>
</dbReference>
<dbReference type="Proteomes" id="UP000182719">
    <property type="component" value="Unassembled WGS sequence"/>
</dbReference>
<evidence type="ECO:0000313" key="1">
    <source>
        <dbReference type="EMBL" id="SEK30701.1"/>
    </source>
</evidence>
<sequence>MNSVNKKVSSPRHLRRAVVVMTALLGACGSVDEGQGGAVEAPSGAIEQEALTGVTLGIVAGNIRTADPELLPLSTHADQIYCEFNQLGAQWVRIDANQMDTGTPVYMSIVQKAHANNIKVDVVVPARYCGSDTNQAEIDAYTTAYVSQLNALANSLFTGTAKADAYEIGDEPNVQDTGCPDGVSRYRVSPNAFAWLLRRVWEWKTANNRTEIIISGGMRNTYLTEPYWTPFFNSKAFVLANGSKHRPFDYFGIHPFNPNHLDVQCINTGSSACFGTWKANITSGLKNVATRVNTATGKTDSKLFATAFGLQLAEPVISPAIASCGANNCVLNQQQMAAGMDAAANALVGSGVTPFGLWYKYRDDSVERFGLRGEWNGNAYVAKTQVWNKYRNLAGGSANTDPDVCWDLGYKYSALTFDTKDARRTTVTYEWFLDHYKAECAPGERVVGLSRSSANGWARTALCYTDPATAPRYEHPVQGVPPTGCQSRSILGGDNRGTTASGDWDSGYAKVECGLDEYVAGVAQSPDNFFAGVLCCPAAGTTRNSCTPRVFATQDNRETTDFGNWDTAGTKGQCGTDRFVAGVSRDANGDPHALLCCTQ</sequence>
<keyword evidence="2" id="KW-1185">Reference proteome</keyword>
<protein>
    <recommendedName>
        <fullName evidence="3">Glycoside hydrolase family 5 domain-containing protein</fullName>
    </recommendedName>
</protein>
<dbReference type="AlphaFoldDB" id="A0A1H7FXR6"/>